<dbReference type="EMBL" id="CP015878">
    <property type="protein sequence ID" value="ANI15798.1"/>
    <property type="molecule type" value="Genomic_DNA"/>
</dbReference>
<dbReference type="GO" id="GO:0003700">
    <property type="term" value="F:DNA-binding transcription factor activity"/>
    <property type="evidence" value="ECO:0007669"/>
    <property type="project" value="InterPro"/>
</dbReference>
<reference evidence="5 6" key="1">
    <citation type="submission" date="2016-05" db="EMBL/GenBank/DDBJ databases">
        <title>Genome Sequence of Pseudomonas citronellolis Strain SJTE-3, an Estrogens and Persistent Organic Pollutants degradation strain.</title>
        <authorList>
            <person name="Liang R."/>
        </authorList>
    </citation>
    <scope>NUCLEOTIDE SEQUENCE [LARGE SCALE GENOMIC DNA]</scope>
    <source>
        <strain evidence="5 6">SJTE-3</strain>
    </source>
</reference>
<gene>
    <name evidence="5" type="ORF">A9C11_18290</name>
</gene>
<dbReference type="Gene3D" id="1.10.10.60">
    <property type="entry name" value="Homeodomain-like"/>
    <property type="match status" value="1"/>
</dbReference>
<evidence type="ECO:0000313" key="5">
    <source>
        <dbReference type="EMBL" id="ANI15798.1"/>
    </source>
</evidence>
<protein>
    <recommendedName>
        <fullName evidence="4">HTH araC/xylS-type domain-containing protein</fullName>
    </recommendedName>
</protein>
<evidence type="ECO:0000259" key="4">
    <source>
        <dbReference type="PROSITE" id="PS01124"/>
    </source>
</evidence>
<keyword evidence="2" id="KW-0238">DNA-binding</keyword>
<sequence length="85" mass="10140">MSPATCKRKLQKHHTHFQALHDEVRKHVALYLYLYLYLYWSRGYGNDEVAQYLRFTDTTNFRRSFKRWTGVVPSAIRGLQPDGFS</sequence>
<evidence type="ECO:0000256" key="2">
    <source>
        <dbReference type="ARBA" id="ARBA00023125"/>
    </source>
</evidence>
<dbReference type="GO" id="GO:0000976">
    <property type="term" value="F:transcription cis-regulatory region binding"/>
    <property type="evidence" value="ECO:0007669"/>
    <property type="project" value="TreeGrafter"/>
</dbReference>
<dbReference type="InterPro" id="IPR009057">
    <property type="entry name" value="Homeodomain-like_sf"/>
</dbReference>
<dbReference type="InterPro" id="IPR018060">
    <property type="entry name" value="HTH_AraC"/>
</dbReference>
<dbReference type="Proteomes" id="UP000077748">
    <property type="component" value="Chromosome"/>
</dbReference>
<proteinExistence type="predicted"/>
<dbReference type="AlphaFoldDB" id="A0A1A9KE63"/>
<evidence type="ECO:0000256" key="3">
    <source>
        <dbReference type="ARBA" id="ARBA00023163"/>
    </source>
</evidence>
<feature type="domain" description="HTH araC/xylS-type" evidence="4">
    <location>
        <begin position="48"/>
        <end position="79"/>
    </location>
</feature>
<keyword evidence="1" id="KW-0805">Transcription regulation</keyword>
<name>A0A1A9KE63_9PSED</name>
<dbReference type="PROSITE" id="PS01124">
    <property type="entry name" value="HTH_ARAC_FAMILY_2"/>
    <property type="match status" value="1"/>
</dbReference>
<accession>A0A1A9KE63</accession>
<dbReference type="RefSeq" id="WP_064583500.1">
    <property type="nucleotide sequence ID" value="NZ_CP015878.1"/>
</dbReference>
<dbReference type="Pfam" id="PF12833">
    <property type="entry name" value="HTH_18"/>
    <property type="match status" value="1"/>
</dbReference>
<dbReference type="PANTHER" id="PTHR47894:SF1">
    <property type="entry name" value="HTH-TYPE TRANSCRIPTIONAL REGULATOR VQSM"/>
    <property type="match status" value="1"/>
</dbReference>
<dbReference type="SUPFAM" id="SSF46689">
    <property type="entry name" value="Homeodomain-like"/>
    <property type="match status" value="1"/>
</dbReference>
<dbReference type="PANTHER" id="PTHR47894">
    <property type="entry name" value="HTH-TYPE TRANSCRIPTIONAL REGULATOR GADX"/>
    <property type="match status" value="1"/>
</dbReference>
<evidence type="ECO:0000313" key="6">
    <source>
        <dbReference type="Proteomes" id="UP000077748"/>
    </source>
</evidence>
<keyword evidence="3" id="KW-0804">Transcription</keyword>
<organism evidence="5 6">
    <name type="scientific">Pseudomonas citronellolis</name>
    <dbReference type="NCBI Taxonomy" id="53408"/>
    <lineage>
        <taxon>Bacteria</taxon>
        <taxon>Pseudomonadati</taxon>
        <taxon>Pseudomonadota</taxon>
        <taxon>Gammaproteobacteria</taxon>
        <taxon>Pseudomonadales</taxon>
        <taxon>Pseudomonadaceae</taxon>
        <taxon>Pseudomonas</taxon>
    </lineage>
</organism>
<evidence type="ECO:0000256" key="1">
    <source>
        <dbReference type="ARBA" id="ARBA00023015"/>
    </source>
</evidence>
<dbReference type="GO" id="GO:0005829">
    <property type="term" value="C:cytosol"/>
    <property type="evidence" value="ECO:0007669"/>
    <property type="project" value="TreeGrafter"/>
</dbReference>